<gene>
    <name evidence="8 11" type="primary">hisZ</name>
    <name evidence="11" type="ORF">CHM34_08530</name>
</gene>
<reference evidence="11 12" key="1">
    <citation type="submission" date="2017-07" db="EMBL/GenBank/DDBJ databases">
        <title>The genome sequence of Paludifilum halophilum highlights mechanisms for microbial adaptation to high salt environemnts.</title>
        <authorList>
            <person name="Belbahri L."/>
        </authorList>
    </citation>
    <scope>NUCLEOTIDE SEQUENCE [LARGE SCALE GENOMIC DNA]</scope>
    <source>
        <strain evidence="11 12">DSM 102817</strain>
    </source>
</reference>
<dbReference type="RefSeq" id="WP_094264177.1">
    <property type="nucleotide sequence ID" value="NZ_NOWF01000004.1"/>
</dbReference>
<evidence type="ECO:0000256" key="4">
    <source>
        <dbReference type="ARBA" id="ARBA00011496"/>
    </source>
</evidence>
<keyword evidence="12" id="KW-1185">Reference proteome</keyword>
<feature type="binding site" evidence="9">
    <location>
        <begin position="274"/>
        <end position="275"/>
    </location>
    <ligand>
        <name>L-histidine</name>
        <dbReference type="ChEBI" id="CHEBI:57595"/>
    </ligand>
</feature>
<feature type="binding site" evidence="9">
    <location>
        <position position="111"/>
    </location>
    <ligand>
        <name>L-histidine</name>
        <dbReference type="ChEBI" id="CHEBI:57595"/>
    </ligand>
</feature>
<organism evidence="11 12">
    <name type="scientific">Paludifilum halophilum</name>
    <dbReference type="NCBI Taxonomy" id="1642702"/>
    <lineage>
        <taxon>Bacteria</taxon>
        <taxon>Bacillati</taxon>
        <taxon>Bacillota</taxon>
        <taxon>Bacilli</taxon>
        <taxon>Bacillales</taxon>
        <taxon>Thermoactinomycetaceae</taxon>
        <taxon>Paludifilum</taxon>
    </lineage>
</organism>
<dbReference type="GO" id="GO:0004821">
    <property type="term" value="F:histidine-tRNA ligase activity"/>
    <property type="evidence" value="ECO:0007669"/>
    <property type="project" value="TreeGrafter"/>
</dbReference>
<dbReference type="InterPro" id="IPR004516">
    <property type="entry name" value="HisRS/HisZ"/>
</dbReference>
<comment type="caution">
    <text evidence="11">The sequence shown here is derived from an EMBL/GenBank/DDBJ whole genome shotgun (WGS) entry which is preliminary data.</text>
</comment>
<dbReference type="PIRSF" id="PIRSF001549">
    <property type="entry name" value="His-tRNA_synth"/>
    <property type="match status" value="1"/>
</dbReference>
<dbReference type="NCBIfam" id="TIGR00443">
    <property type="entry name" value="hisZ_biosyn_reg"/>
    <property type="match status" value="1"/>
</dbReference>
<comment type="subunit">
    <text evidence="4 8">Heteromultimer composed of HisG and HisZ subunits.</text>
</comment>
<evidence type="ECO:0000256" key="5">
    <source>
        <dbReference type="ARBA" id="ARBA00020397"/>
    </source>
</evidence>
<dbReference type="InterPro" id="IPR006195">
    <property type="entry name" value="aa-tRNA-synth_II"/>
</dbReference>
<dbReference type="AlphaFoldDB" id="A0A235B755"/>
<feature type="domain" description="Aminoacyl-transfer RNA synthetases class-II family profile" evidence="10">
    <location>
        <begin position="27"/>
        <end position="209"/>
    </location>
</feature>
<comment type="similarity">
    <text evidence="3 8">Belongs to the class-II aminoacyl-tRNA synthetase family. HisZ subfamily.</text>
</comment>
<feature type="binding site" evidence="9">
    <location>
        <position position="129"/>
    </location>
    <ligand>
        <name>L-histidine</name>
        <dbReference type="ChEBI" id="CHEBI:57595"/>
    </ligand>
</feature>
<dbReference type="InterPro" id="IPR045864">
    <property type="entry name" value="aa-tRNA-synth_II/BPL/LPL"/>
</dbReference>
<dbReference type="OrthoDB" id="9800814at2"/>
<proteinExistence type="inferred from homology"/>
<dbReference type="Gene3D" id="3.30.930.10">
    <property type="entry name" value="Bira Bifunctional Protein, Domain 2"/>
    <property type="match status" value="1"/>
</dbReference>
<dbReference type="GO" id="GO:0006427">
    <property type="term" value="P:histidyl-tRNA aminoacylation"/>
    <property type="evidence" value="ECO:0007669"/>
    <property type="project" value="TreeGrafter"/>
</dbReference>
<evidence type="ECO:0000256" key="3">
    <source>
        <dbReference type="ARBA" id="ARBA00005539"/>
    </source>
</evidence>
<name>A0A235B755_9BACL</name>
<evidence type="ECO:0000256" key="1">
    <source>
        <dbReference type="ARBA" id="ARBA00004496"/>
    </source>
</evidence>
<evidence type="ECO:0000256" key="9">
    <source>
        <dbReference type="PIRSR" id="PIRSR001549-1"/>
    </source>
</evidence>
<evidence type="ECO:0000313" key="11">
    <source>
        <dbReference type="EMBL" id="OYD08143.1"/>
    </source>
</evidence>
<comment type="pathway">
    <text evidence="2 8">Amino-acid biosynthesis; L-histidine biosynthesis; L-histidine from 5-phospho-alpha-D-ribose 1-diphosphate: step 1/9.</text>
</comment>
<keyword evidence="6 8" id="KW-0963">Cytoplasm</keyword>
<dbReference type="UniPathway" id="UPA00031">
    <property type="reaction ID" value="UER00006"/>
</dbReference>
<evidence type="ECO:0000256" key="8">
    <source>
        <dbReference type="HAMAP-Rule" id="MF_00125"/>
    </source>
</evidence>
<comment type="miscellaneous">
    <text evidence="8">This function is generally fulfilled by the C-terminal part of HisG, which is missing in some bacteria such as this one.</text>
</comment>
<dbReference type="PROSITE" id="PS50862">
    <property type="entry name" value="AA_TRNA_LIGASE_II"/>
    <property type="match status" value="1"/>
</dbReference>
<dbReference type="EMBL" id="NOWF01000004">
    <property type="protein sequence ID" value="OYD08143.1"/>
    <property type="molecule type" value="Genomic_DNA"/>
</dbReference>
<dbReference type="Proteomes" id="UP000215459">
    <property type="component" value="Unassembled WGS sequence"/>
</dbReference>
<dbReference type="CDD" id="cd00773">
    <property type="entry name" value="HisRS-like_core"/>
    <property type="match status" value="1"/>
</dbReference>
<dbReference type="GO" id="GO:0140096">
    <property type="term" value="F:catalytic activity, acting on a protein"/>
    <property type="evidence" value="ECO:0007669"/>
    <property type="project" value="UniProtKB-ARBA"/>
</dbReference>
<keyword evidence="8" id="KW-0028">Amino-acid biosynthesis</keyword>
<keyword evidence="11" id="KW-0808">Transferase</keyword>
<dbReference type="GO" id="GO:0016757">
    <property type="term" value="F:glycosyltransferase activity"/>
    <property type="evidence" value="ECO:0007669"/>
    <property type="project" value="UniProtKB-KW"/>
</dbReference>
<comment type="subcellular location">
    <subcellularLocation>
        <location evidence="1 8">Cytoplasm</location>
    </subcellularLocation>
</comment>
<keyword evidence="11" id="KW-0328">Glycosyltransferase</keyword>
<accession>A0A235B755</accession>
<dbReference type="InterPro" id="IPR004517">
    <property type="entry name" value="HisZ"/>
</dbReference>
<dbReference type="Pfam" id="PF13393">
    <property type="entry name" value="tRNA-synt_His"/>
    <property type="match status" value="1"/>
</dbReference>
<evidence type="ECO:0000259" key="10">
    <source>
        <dbReference type="PROSITE" id="PS50862"/>
    </source>
</evidence>
<dbReference type="InterPro" id="IPR041715">
    <property type="entry name" value="HisRS-like_core"/>
</dbReference>
<keyword evidence="8" id="KW-0368">Histidine biosynthesis</keyword>
<evidence type="ECO:0000256" key="2">
    <source>
        <dbReference type="ARBA" id="ARBA00004667"/>
    </source>
</evidence>
<feature type="binding site" evidence="9">
    <location>
        <begin position="81"/>
        <end position="83"/>
    </location>
    <ligand>
        <name>L-histidine</name>
        <dbReference type="ChEBI" id="CHEBI:57595"/>
    </ligand>
</feature>
<comment type="function">
    <text evidence="7 8">Required for the first step of histidine biosynthesis. May allow the feedback regulation of ATP phosphoribosyltransferase activity by histidine.</text>
</comment>
<evidence type="ECO:0000256" key="6">
    <source>
        <dbReference type="ARBA" id="ARBA00022490"/>
    </source>
</evidence>
<dbReference type="GO" id="GO:0000105">
    <property type="term" value="P:L-histidine biosynthetic process"/>
    <property type="evidence" value="ECO:0007669"/>
    <property type="project" value="UniProtKB-UniRule"/>
</dbReference>
<dbReference type="GO" id="GO:0005737">
    <property type="term" value="C:cytoplasm"/>
    <property type="evidence" value="ECO:0007669"/>
    <property type="project" value="UniProtKB-SubCell"/>
</dbReference>
<sequence length="390" mass="44369">MGKPRDFEKPMGVRDWPPEAVAQKRWIEKRVEARFQHWGYREVMTPTLEYFETVGGASAIQDHKLFKLLDRQGQTLVLRPDQTTPIARVVASVMKEVPLPLRLFYHANVFRAQEREAGRNAEFYQSGVELVGGDTPEEDAEVIALAVESLQACEISPIQLAMGHIGLLDGLLMERLEEAEAVADLKDCLGRRNMVEFRERVEALELNAGEKKELFSLLEIRGTREILGTLRDRAASRRTREAINHLEAIWEALEDWGVASEILLDLSLVGSLDYYTGVYFEGYGADGIYLLSGGRYDRLLERFGRSSPARGFALKTDRLVEAGGDKTREKMEHIALVYPRRLRRKAFRQAKKWREQGVAVSMHVKEAGSLPAEERQRLDRIVEIEGDDDD</sequence>
<dbReference type="HAMAP" id="MF_00125">
    <property type="entry name" value="HisZ"/>
    <property type="match status" value="1"/>
</dbReference>
<evidence type="ECO:0000313" key="12">
    <source>
        <dbReference type="Proteomes" id="UP000215459"/>
    </source>
</evidence>
<dbReference type="PANTHER" id="PTHR43707">
    <property type="entry name" value="HISTIDYL-TRNA SYNTHETASE"/>
    <property type="match status" value="1"/>
</dbReference>
<feature type="binding site" evidence="9">
    <location>
        <position position="125"/>
    </location>
    <ligand>
        <name>L-histidine</name>
        <dbReference type="ChEBI" id="CHEBI:57595"/>
    </ligand>
</feature>
<dbReference type="PANTHER" id="PTHR43707:SF1">
    <property type="entry name" value="HISTIDINE--TRNA LIGASE, MITOCHONDRIAL-RELATED"/>
    <property type="match status" value="1"/>
</dbReference>
<dbReference type="SUPFAM" id="SSF55681">
    <property type="entry name" value="Class II aaRS and biotin synthetases"/>
    <property type="match status" value="1"/>
</dbReference>
<evidence type="ECO:0000256" key="7">
    <source>
        <dbReference type="ARBA" id="ARBA00025246"/>
    </source>
</evidence>
<protein>
    <recommendedName>
        <fullName evidence="5 8">ATP phosphoribosyltransferase regulatory subunit</fullName>
    </recommendedName>
</protein>